<dbReference type="Pfam" id="PF10741">
    <property type="entry name" value="T2SSM_b"/>
    <property type="match status" value="1"/>
</dbReference>
<reference evidence="2" key="1">
    <citation type="submission" date="2016-03" db="EMBL/GenBank/DDBJ databases">
        <authorList>
            <person name="Heylen K."/>
            <person name="De Vos P."/>
            <person name="Vekeman B."/>
        </authorList>
    </citation>
    <scope>NUCLEOTIDE SEQUENCE [LARGE SCALE GENOMIC DNA]</scope>
    <source>
        <strain evidence="2">R-45383</strain>
    </source>
</reference>
<dbReference type="EMBL" id="LUUK01000159">
    <property type="protein sequence ID" value="OAI19308.1"/>
    <property type="molecule type" value="Genomic_DNA"/>
</dbReference>
<sequence length="192" mass="21347">MSNPRYQRWLALGLLIGVVLTLLFAIPLPLLNQWLDYRDQKSDLLFRLQRQQAVAARKQGVADNLQALQQQFEEQDYFSNSTTEALASAELQNAIKTAVTEAGGQLTSTQGLPGKAENEFVRISVKVRMVSSIDALRHVLHSIESSVPLLVIDQLDITPVRGARNRGTNKIDPSTQLNVSFQVVSFMRAKSS</sequence>
<dbReference type="InterPro" id="IPR014717">
    <property type="entry name" value="Transl_elong_EF1B/ribsomal_bS6"/>
</dbReference>
<gene>
    <name evidence="1" type="ORF">A1355_04545</name>
</gene>
<dbReference type="STRING" id="702114.A1355_04545"/>
<accession>A0A177NMJ4</accession>
<dbReference type="Gene3D" id="3.30.70.60">
    <property type="match status" value="1"/>
</dbReference>
<evidence type="ECO:0000313" key="2">
    <source>
        <dbReference type="Proteomes" id="UP000077628"/>
    </source>
</evidence>
<keyword evidence="2" id="KW-1185">Reference proteome</keyword>
<comment type="caution">
    <text evidence="1">The sequence shown here is derived from an EMBL/GenBank/DDBJ whole genome shotgun (WGS) entry which is preliminary data.</text>
</comment>
<dbReference type="Proteomes" id="UP000077628">
    <property type="component" value="Unassembled WGS sequence"/>
</dbReference>
<dbReference type="InterPro" id="IPR034756">
    <property type="entry name" value="T2SSM_b"/>
</dbReference>
<proteinExistence type="predicted"/>
<protein>
    <submittedName>
        <fullName evidence="1">General secretion pathway protein GspM</fullName>
    </submittedName>
</protein>
<evidence type="ECO:0000313" key="1">
    <source>
        <dbReference type="EMBL" id="OAI19308.1"/>
    </source>
</evidence>
<dbReference type="OrthoDB" id="5566245at2"/>
<dbReference type="NCBIfam" id="NF040576">
    <property type="entry name" value="T2SS_GspM_XpsM"/>
    <property type="match status" value="1"/>
</dbReference>
<name>A0A177NMJ4_9GAMM</name>
<dbReference type="AlphaFoldDB" id="A0A177NMJ4"/>
<organism evidence="1 2">
    <name type="scientific">Methylomonas koyamae</name>
    <dbReference type="NCBI Taxonomy" id="702114"/>
    <lineage>
        <taxon>Bacteria</taxon>
        <taxon>Pseudomonadati</taxon>
        <taxon>Pseudomonadota</taxon>
        <taxon>Gammaproteobacteria</taxon>
        <taxon>Methylococcales</taxon>
        <taxon>Methylococcaceae</taxon>
        <taxon>Methylomonas</taxon>
    </lineage>
</organism>
<dbReference type="RefSeq" id="WP_064028087.1">
    <property type="nucleotide sequence ID" value="NZ_LUUK01000159.1"/>
</dbReference>